<dbReference type="PIRSF" id="PIRSF015921">
    <property type="entry name" value="FA_sphinglp_des"/>
    <property type="match status" value="1"/>
</dbReference>
<keyword evidence="1" id="KW-0472">Membrane</keyword>
<name>A0A553P632_TIGCA</name>
<dbReference type="InterPro" id="IPR005804">
    <property type="entry name" value="FA_desaturase_dom"/>
</dbReference>
<comment type="caution">
    <text evidence="3">The sequence shown here is derived from an EMBL/GenBank/DDBJ whole genome shotgun (WGS) entry which is preliminary data.</text>
</comment>
<dbReference type="Gene3D" id="3.10.120.10">
    <property type="entry name" value="Cytochrome b5-like heme/steroid binding domain"/>
    <property type="match status" value="1"/>
</dbReference>
<dbReference type="GO" id="GO:0006629">
    <property type="term" value="P:lipid metabolic process"/>
    <property type="evidence" value="ECO:0007669"/>
    <property type="project" value="InterPro"/>
</dbReference>
<dbReference type="InterPro" id="IPR012171">
    <property type="entry name" value="Fatty_acid_desaturase"/>
</dbReference>
<evidence type="ECO:0000256" key="1">
    <source>
        <dbReference type="SAM" id="Phobius"/>
    </source>
</evidence>
<dbReference type="InterPro" id="IPR036400">
    <property type="entry name" value="Cyt_B5-like_heme/steroid_sf"/>
</dbReference>
<feature type="transmembrane region" description="Helical" evidence="1">
    <location>
        <begin position="290"/>
        <end position="309"/>
    </location>
</feature>
<dbReference type="PANTHER" id="PTHR19353">
    <property type="entry name" value="FATTY ACID DESATURASE 2"/>
    <property type="match status" value="1"/>
</dbReference>
<keyword evidence="4" id="KW-1185">Reference proteome</keyword>
<dbReference type="GO" id="GO:0016020">
    <property type="term" value="C:membrane"/>
    <property type="evidence" value="ECO:0007669"/>
    <property type="project" value="TreeGrafter"/>
</dbReference>
<feature type="transmembrane region" description="Helical" evidence="1">
    <location>
        <begin position="102"/>
        <end position="122"/>
    </location>
</feature>
<reference evidence="3 4" key="1">
    <citation type="journal article" date="2018" name="Nat. Ecol. Evol.">
        <title>Genomic signatures of mitonuclear coevolution across populations of Tigriopus californicus.</title>
        <authorList>
            <person name="Barreto F.S."/>
            <person name="Watson E.T."/>
            <person name="Lima T.G."/>
            <person name="Willett C.S."/>
            <person name="Edmands S."/>
            <person name="Li W."/>
            <person name="Burton R.S."/>
        </authorList>
    </citation>
    <scope>NUCLEOTIDE SEQUENCE [LARGE SCALE GENOMIC DNA]</scope>
    <source>
        <strain evidence="3 4">San Diego</strain>
    </source>
</reference>
<evidence type="ECO:0000313" key="3">
    <source>
        <dbReference type="EMBL" id="TRY73143.1"/>
    </source>
</evidence>
<protein>
    <recommendedName>
        <fullName evidence="2">Cytochrome b5 heme-binding domain-containing protein</fullName>
    </recommendedName>
</protein>
<dbReference type="Pfam" id="PF00487">
    <property type="entry name" value="FA_desaturase"/>
    <property type="match status" value="1"/>
</dbReference>
<dbReference type="Pfam" id="PF00173">
    <property type="entry name" value="Cyt-b5"/>
    <property type="match status" value="1"/>
</dbReference>
<feature type="transmembrane region" description="Helical" evidence="1">
    <location>
        <begin position="225"/>
        <end position="245"/>
    </location>
</feature>
<feature type="transmembrane region" description="Helical" evidence="1">
    <location>
        <begin position="128"/>
        <end position="146"/>
    </location>
</feature>
<dbReference type="Proteomes" id="UP000318571">
    <property type="component" value="Chromosome 3"/>
</dbReference>
<dbReference type="GO" id="GO:0016717">
    <property type="term" value="F:oxidoreductase activity, acting on paired donors, with oxidation of a pair of donors resulting in the reduction of molecular oxygen to two molecules of water"/>
    <property type="evidence" value="ECO:0007669"/>
    <property type="project" value="TreeGrafter"/>
</dbReference>
<accession>A0A553P632</accession>
<dbReference type="PROSITE" id="PS50255">
    <property type="entry name" value="CYTOCHROME_B5_2"/>
    <property type="match status" value="1"/>
</dbReference>
<sequence length="429" mass="49591">MSATKLAADQILVEGKVYSSTKLADLHPGGPLFLRAFSGRDATQAFLSYHRRTFPHSRVKEAFEHHHPDVVYDPATNADYLELCERIDKVIPRMKSFAPWSYFIKATLIWSTAIGLEIHMHYNARYPWFETALLGFFFALMGLNVQHDANHGSLSRKPWVNRFWGLAQNWYGGSSVSWIHQHVVQHHIHTNDVFLDPDIEGKSPILRLNPNQPLLKAYAFQHVHYFLLILVFGYNIIYQAVTTVLEFANKAPFSVLLRPYILGEHIWNVFFVVRWFLLPMVLAPSLWTPLTIMPMFMVFGTYLSFFFHISHNFDGVEQLEDTSSKNSFLYNQLITSSNVCGAKLCFLNGGLNYQIEHHLFPRMHHSHYPTVAPHVRNFCEEKGLPYHHFPTIRENLSSCINHLSDFGRKEVPRAAEKLDIAKRIVRNIS</sequence>
<keyword evidence="1" id="KW-1133">Transmembrane helix</keyword>
<dbReference type="InterPro" id="IPR001199">
    <property type="entry name" value="Cyt_B5-like_heme/steroid-bd"/>
</dbReference>
<dbReference type="CDD" id="cd03506">
    <property type="entry name" value="Delta6-FADS-like"/>
    <property type="match status" value="1"/>
</dbReference>
<evidence type="ECO:0000259" key="2">
    <source>
        <dbReference type="PROSITE" id="PS50255"/>
    </source>
</evidence>
<dbReference type="STRING" id="6832.A0A553P632"/>
<gene>
    <name evidence="3" type="ORF">TCAL_00962</name>
</gene>
<dbReference type="OrthoDB" id="260519at2759"/>
<dbReference type="SUPFAM" id="SSF55856">
    <property type="entry name" value="Cytochrome b5-like heme/steroid binding domain"/>
    <property type="match status" value="1"/>
</dbReference>
<proteinExistence type="predicted"/>
<dbReference type="EMBL" id="VCGU01000007">
    <property type="protein sequence ID" value="TRY73143.1"/>
    <property type="molecule type" value="Genomic_DNA"/>
</dbReference>
<dbReference type="AlphaFoldDB" id="A0A553P632"/>
<keyword evidence="1" id="KW-0812">Transmembrane</keyword>
<feature type="domain" description="Cytochrome b5 heme-binding" evidence="2">
    <location>
        <begin position="11"/>
        <end position="57"/>
    </location>
</feature>
<dbReference type="PANTHER" id="PTHR19353:SF75">
    <property type="entry name" value="FATTY ACID DESATURASE, PUTATIVE-RELATED"/>
    <property type="match status" value="1"/>
</dbReference>
<dbReference type="OMA" id="YHEHVIG"/>
<evidence type="ECO:0000313" key="4">
    <source>
        <dbReference type="Proteomes" id="UP000318571"/>
    </source>
</evidence>
<organism evidence="3 4">
    <name type="scientific">Tigriopus californicus</name>
    <name type="common">Marine copepod</name>
    <dbReference type="NCBI Taxonomy" id="6832"/>
    <lineage>
        <taxon>Eukaryota</taxon>
        <taxon>Metazoa</taxon>
        <taxon>Ecdysozoa</taxon>
        <taxon>Arthropoda</taxon>
        <taxon>Crustacea</taxon>
        <taxon>Multicrustacea</taxon>
        <taxon>Hexanauplia</taxon>
        <taxon>Copepoda</taxon>
        <taxon>Harpacticoida</taxon>
        <taxon>Harpacticidae</taxon>
        <taxon>Tigriopus</taxon>
    </lineage>
</organism>